<keyword evidence="1" id="KW-0812">Transmembrane</keyword>
<evidence type="ECO:0000313" key="2">
    <source>
        <dbReference type="EMBL" id="MTD13616.1"/>
    </source>
</evidence>
<dbReference type="Proteomes" id="UP000460221">
    <property type="component" value="Unassembled WGS sequence"/>
</dbReference>
<feature type="transmembrane region" description="Helical" evidence="1">
    <location>
        <begin position="99"/>
        <end position="117"/>
    </location>
</feature>
<dbReference type="AlphaFoldDB" id="A0A7K1FHS0"/>
<name>A0A7K1FHS0_9ACTN</name>
<dbReference type="RefSeq" id="WP_154767436.1">
    <property type="nucleotide sequence ID" value="NZ_WLYK01000001.1"/>
</dbReference>
<evidence type="ECO:0000256" key="1">
    <source>
        <dbReference type="SAM" id="Phobius"/>
    </source>
</evidence>
<keyword evidence="3" id="KW-1185">Reference proteome</keyword>
<feature type="transmembrane region" description="Helical" evidence="1">
    <location>
        <begin position="129"/>
        <end position="148"/>
    </location>
</feature>
<evidence type="ECO:0000313" key="3">
    <source>
        <dbReference type="Proteomes" id="UP000460221"/>
    </source>
</evidence>
<feature type="transmembrane region" description="Helical" evidence="1">
    <location>
        <begin position="7"/>
        <end position="27"/>
    </location>
</feature>
<dbReference type="EMBL" id="WLYK01000001">
    <property type="protein sequence ID" value="MTD13616.1"/>
    <property type="molecule type" value="Genomic_DNA"/>
</dbReference>
<feature type="transmembrane region" description="Helical" evidence="1">
    <location>
        <begin position="39"/>
        <end position="63"/>
    </location>
</feature>
<keyword evidence="1" id="KW-0472">Membrane</keyword>
<comment type="caution">
    <text evidence="2">The sequence shown here is derived from an EMBL/GenBank/DDBJ whole genome shotgun (WGS) entry which is preliminary data.</text>
</comment>
<proteinExistence type="predicted"/>
<gene>
    <name evidence="2" type="ORF">GIS00_06620</name>
</gene>
<feature type="transmembrane region" description="Helical" evidence="1">
    <location>
        <begin position="154"/>
        <end position="176"/>
    </location>
</feature>
<protein>
    <submittedName>
        <fullName evidence="2">Uncharacterized protein</fullName>
    </submittedName>
</protein>
<sequence>MRVLKGWPVYLGAGLGLVVLQTLLIIGDPIAEVGWGFGLRVLASFLVVVLAVSAVVAAATDAAAGEPAAVRRPTMLFWVAGFGLLAIGAAVLSPWLVSVVLLLGVMVLPAVAVAAPVGSAFRAIGRVPLRAVLAVLGFVLLAVISWVLALMLGFFVTGLAGAALTWLWFGLLLVLVQRWWCGIYHRGSAVANRDVTAVDA</sequence>
<keyword evidence="1" id="KW-1133">Transmembrane helix</keyword>
<feature type="transmembrane region" description="Helical" evidence="1">
    <location>
        <begin position="75"/>
        <end position="93"/>
    </location>
</feature>
<accession>A0A7K1FHS0</accession>
<reference evidence="2 3" key="1">
    <citation type="submission" date="2019-11" db="EMBL/GenBank/DDBJ databases">
        <authorList>
            <person name="Jiang L.-Q."/>
        </authorList>
    </citation>
    <scope>NUCLEOTIDE SEQUENCE [LARGE SCALE GENOMIC DNA]</scope>
    <source>
        <strain evidence="2 3">YIM 132087</strain>
    </source>
</reference>
<organism evidence="2 3">
    <name type="scientific">Nakamurella alba</name>
    <dbReference type="NCBI Taxonomy" id="2665158"/>
    <lineage>
        <taxon>Bacteria</taxon>
        <taxon>Bacillati</taxon>
        <taxon>Actinomycetota</taxon>
        <taxon>Actinomycetes</taxon>
        <taxon>Nakamurellales</taxon>
        <taxon>Nakamurellaceae</taxon>
        <taxon>Nakamurella</taxon>
    </lineage>
</organism>